<keyword evidence="5 12" id="KW-0658">Purine biosynthesis</keyword>
<evidence type="ECO:0000256" key="4">
    <source>
        <dbReference type="ARBA" id="ARBA00022605"/>
    </source>
</evidence>
<dbReference type="SUPFAM" id="SSF53223">
    <property type="entry name" value="Aminoacid dehydrogenase-like, N-terminal domain"/>
    <property type="match status" value="1"/>
</dbReference>
<dbReference type="InterPro" id="IPR036291">
    <property type="entry name" value="NAD(P)-bd_dom_sf"/>
</dbReference>
<dbReference type="CDD" id="cd01080">
    <property type="entry name" value="NAD_bind_m-THF_DH_Cyclohyd"/>
    <property type="match status" value="1"/>
</dbReference>
<dbReference type="Gene3D" id="3.40.50.720">
    <property type="entry name" value="NAD(P)-binding Rossmann-like Domain"/>
    <property type="match status" value="1"/>
</dbReference>
<dbReference type="GO" id="GO:0009086">
    <property type="term" value="P:methionine biosynthetic process"/>
    <property type="evidence" value="ECO:0007669"/>
    <property type="project" value="UniProtKB-KW"/>
</dbReference>
<dbReference type="PRINTS" id="PR00085">
    <property type="entry name" value="THFDHDRGNASE"/>
</dbReference>
<evidence type="ECO:0000256" key="2">
    <source>
        <dbReference type="ARBA" id="ARBA00011738"/>
    </source>
</evidence>
<dbReference type="EMBL" id="JACATE010000009">
    <property type="protein sequence ID" value="NWJ28900.1"/>
    <property type="molecule type" value="Genomic_DNA"/>
</dbReference>
<evidence type="ECO:0000256" key="9">
    <source>
        <dbReference type="ARBA" id="ARBA00023102"/>
    </source>
</evidence>
<gene>
    <name evidence="12" type="primary">folD</name>
    <name evidence="15" type="ORF">HX848_05910</name>
</gene>
<comment type="caution">
    <text evidence="12">Lacks conserved residue(s) required for the propagation of feature annotation.</text>
</comment>
<organism evidence="15 16">
    <name type="scientific">Marine Group I thaumarchaeote</name>
    <dbReference type="NCBI Taxonomy" id="2511932"/>
    <lineage>
        <taxon>Archaea</taxon>
        <taxon>Nitrososphaerota</taxon>
        <taxon>Marine Group I</taxon>
    </lineage>
</organism>
<evidence type="ECO:0000313" key="15">
    <source>
        <dbReference type="EMBL" id="NWJ28900.1"/>
    </source>
</evidence>
<keyword evidence="11 12" id="KW-0511">Multifunctional enzyme</keyword>
<comment type="subunit">
    <text evidence="2 12">Homodimer.</text>
</comment>
<evidence type="ECO:0000256" key="3">
    <source>
        <dbReference type="ARBA" id="ARBA00022563"/>
    </source>
</evidence>
<dbReference type="FunFam" id="3.40.50.720:FF:000094">
    <property type="entry name" value="Bifunctional protein FolD"/>
    <property type="match status" value="1"/>
</dbReference>
<dbReference type="InterPro" id="IPR020867">
    <property type="entry name" value="THF_DH/CycHdrlase_CS"/>
</dbReference>
<dbReference type="GO" id="GO:0006164">
    <property type="term" value="P:purine nucleotide biosynthetic process"/>
    <property type="evidence" value="ECO:0007669"/>
    <property type="project" value="UniProtKB-KW"/>
</dbReference>
<evidence type="ECO:0000313" key="16">
    <source>
        <dbReference type="Proteomes" id="UP000563820"/>
    </source>
</evidence>
<feature type="domain" description="Tetrahydrofolate dehydrogenase/cyclohydrolase NAD(P)-binding" evidence="14">
    <location>
        <begin position="139"/>
        <end position="280"/>
    </location>
</feature>
<dbReference type="GO" id="GO:0005829">
    <property type="term" value="C:cytosol"/>
    <property type="evidence" value="ECO:0007669"/>
    <property type="project" value="TreeGrafter"/>
</dbReference>
<evidence type="ECO:0000259" key="14">
    <source>
        <dbReference type="Pfam" id="PF02882"/>
    </source>
</evidence>
<comment type="caution">
    <text evidence="15">The sequence shown here is derived from an EMBL/GenBank/DDBJ whole genome shotgun (WGS) entry which is preliminary data.</text>
</comment>
<comment type="pathway">
    <text evidence="1 12">One-carbon metabolism; tetrahydrofolate interconversion.</text>
</comment>
<evidence type="ECO:0000256" key="6">
    <source>
        <dbReference type="ARBA" id="ARBA00022801"/>
    </source>
</evidence>
<dbReference type="HAMAP" id="MF_01576">
    <property type="entry name" value="THF_DHG_CYH"/>
    <property type="match status" value="1"/>
</dbReference>
<dbReference type="Pfam" id="PF02882">
    <property type="entry name" value="THF_DHG_CYH_C"/>
    <property type="match status" value="1"/>
</dbReference>
<evidence type="ECO:0000256" key="12">
    <source>
        <dbReference type="HAMAP-Rule" id="MF_01576"/>
    </source>
</evidence>
<sequence length="290" mass="31414">MTGIKIDGIVIAQLVKDRVKKAVEELKTQGITHCLATILIGNDPASATYVRNKHKACEEVGIITKDHKLDVNTTQIQLNNIIENLNKDSAVHGILIQLPLPKQLDEFVTISRISPLKDVDGLTPHNTGLLAMKKAVLVACTPLGIMEMFDYHGIDLDGKNIVLINRSNLVGKPLYHLLLEKNATVLTCHSRTKNLTELCQSADVVITAVGDRSKFTLTPEMIKEGAVVIDVAISRIQEKLVGDSDFEQIIQKASFVTPVPGGVGPMTVAMLLKNTITAASLSSQIGRQSG</sequence>
<comment type="catalytic activity">
    <reaction evidence="12">
        <text>(6R)-5,10-methenyltetrahydrofolate + H2O = (6R)-10-formyltetrahydrofolate + H(+)</text>
        <dbReference type="Rhea" id="RHEA:23700"/>
        <dbReference type="ChEBI" id="CHEBI:15377"/>
        <dbReference type="ChEBI" id="CHEBI:15378"/>
        <dbReference type="ChEBI" id="CHEBI:57455"/>
        <dbReference type="ChEBI" id="CHEBI:195366"/>
        <dbReference type="EC" id="3.5.4.9"/>
    </reaction>
</comment>
<evidence type="ECO:0000256" key="5">
    <source>
        <dbReference type="ARBA" id="ARBA00022755"/>
    </source>
</evidence>
<dbReference type="InterPro" id="IPR020631">
    <property type="entry name" value="THF_DH/CycHdrlase_NAD-bd_dom"/>
</dbReference>
<keyword evidence="6 12" id="KW-0378">Hydrolase</keyword>
<evidence type="ECO:0000256" key="1">
    <source>
        <dbReference type="ARBA" id="ARBA00004777"/>
    </source>
</evidence>
<feature type="domain" description="Tetrahydrofolate dehydrogenase/cyclohydrolase catalytic" evidence="13">
    <location>
        <begin position="6"/>
        <end position="120"/>
    </location>
</feature>
<dbReference type="GO" id="GO:0004488">
    <property type="term" value="F:methylenetetrahydrofolate dehydrogenase (NADP+) activity"/>
    <property type="evidence" value="ECO:0007669"/>
    <property type="project" value="UniProtKB-UniRule"/>
</dbReference>
<dbReference type="GO" id="GO:0004477">
    <property type="term" value="F:methenyltetrahydrofolate cyclohydrolase activity"/>
    <property type="evidence" value="ECO:0007669"/>
    <property type="project" value="UniProtKB-UniRule"/>
</dbReference>
<dbReference type="EC" id="1.5.1.5" evidence="12"/>
<dbReference type="EC" id="3.5.4.9" evidence="12"/>
<dbReference type="PROSITE" id="PS00767">
    <property type="entry name" value="THF_DHG_CYH_2"/>
    <property type="match status" value="1"/>
</dbReference>
<feature type="binding site" evidence="12">
    <location>
        <begin position="165"/>
        <end position="167"/>
    </location>
    <ligand>
        <name>NADP(+)</name>
        <dbReference type="ChEBI" id="CHEBI:58349"/>
    </ligand>
</feature>
<dbReference type="PANTHER" id="PTHR48099:SF5">
    <property type="entry name" value="C-1-TETRAHYDROFOLATE SYNTHASE, CYTOPLASMIC"/>
    <property type="match status" value="1"/>
</dbReference>
<dbReference type="GO" id="GO:0035999">
    <property type="term" value="P:tetrahydrofolate interconversion"/>
    <property type="evidence" value="ECO:0007669"/>
    <property type="project" value="UniProtKB-UniRule"/>
</dbReference>
<dbReference type="PANTHER" id="PTHR48099">
    <property type="entry name" value="C-1-TETRAHYDROFOLATE SYNTHASE, CYTOPLASMIC-RELATED"/>
    <property type="match status" value="1"/>
</dbReference>
<keyword evidence="7 12" id="KW-0521">NADP</keyword>
<comment type="catalytic activity">
    <reaction evidence="12">
        <text>(6R)-5,10-methylene-5,6,7,8-tetrahydrofolate + NADP(+) = (6R)-5,10-methenyltetrahydrofolate + NADPH</text>
        <dbReference type="Rhea" id="RHEA:22812"/>
        <dbReference type="ChEBI" id="CHEBI:15636"/>
        <dbReference type="ChEBI" id="CHEBI:57455"/>
        <dbReference type="ChEBI" id="CHEBI:57783"/>
        <dbReference type="ChEBI" id="CHEBI:58349"/>
        <dbReference type="EC" id="1.5.1.5"/>
    </reaction>
</comment>
<evidence type="ECO:0000256" key="8">
    <source>
        <dbReference type="ARBA" id="ARBA00023002"/>
    </source>
</evidence>
<comment type="function">
    <text evidence="12">Catalyzes the oxidation of 5,10-methylenetetrahydrofolate to 5,10-methenyltetrahydrofolate and then the hydrolysis of 5,10-methenyltetrahydrofolate to 10-formyltetrahydrofolate.</text>
</comment>
<dbReference type="GO" id="GO:0000105">
    <property type="term" value="P:L-histidine biosynthetic process"/>
    <property type="evidence" value="ECO:0007669"/>
    <property type="project" value="UniProtKB-KW"/>
</dbReference>
<reference evidence="15 16" key="1">
    <citation type="journal article" date="2019" name="Environ. Microbiol.">
        <title>Genomics insights into ecotype formation of ammonia-oxidizing archaea in the deep ocean.</title>
        <authorList>
            <person name="Wang Y."/>
            <person name="Huang J.M."/>
            <person name="Cui G.J."/>
            <person name="Nunoura T."/>
            <person name="Takaki Y."/>
            <person name="Li W.L."/>
            <person name="Li J."/>
            <person name="Gao Z.M."/>
            <person name="Takai K."/>
            <person name="Zhang A.Q."/>
            <person name="Stepanauskas R."/>
        </authorList>
    </citation>
    <scope>NUCLEOTIDE SEQUENCE [LARGE SCALE GENOMIC DNA]</scope>
    <source>
        <strain evidence="15 16">T1L11</strain>
    </source>
</reference>
<keyword evidence="4 12" id="KW-0028">Amino-acid biosynthesis</keyword>
<dbReference type="InterPro" id="IPR000672">
    <property type="entry name" value="THF_DH/CycHdrlase"/>
</dbReference>
<evidence type="ECO:0000256" key="10">
    <source>
        <dbReference type="ARBA" id="ARBA00023167"/>
    </source>
</evidence>
<dbReference type="Pfam" id="PF00763">
    <property type="entry name" value="THF_DHG_CYH"/>
    <property type="match status" value="1"/>
</dbReference>
<dbReference type="AlphaFoldDB" id="A0A7K4MJX0"/>
<keyword evidence="8 12" id="KW-0560">Oxidoreductase</keyword>
<accession>A0A7K4MJX0</accession>
<feature type="binding site" evidence="12">
    <location>
        <position position="233"/>
    </location>
    <ligand>
        <name>NADP(+)</name>
        <dbReference type="ChEBI" id="CHEBI:58349"/>
    </ligand>
</feature>
<keyword evidence="3 12" id="KW-0554">One-carbon metabolism</keyword>
<dbReference type="Gene3D" id="3.40.50.10860">
    <property type="entry name" value="Leucine Dehydrogenase, chain A, domain 1"/>
    <property type="match status" value="1"/>
</dbReference>
<name>A0A7K4MJX0_9ARCH</name>
<dbReference type="InterPro" id="IPR046346">
    <property type="entry name" value="Aminoacid_DH-like_N_sf"/>
</dbReference>
<dbReference type="InterPro" id="IPR020630">
    <property type="entry name" value="THF_DH/CycHdrlase_cat_dom"/>
</dbReference>
<keyword evidence="9 12" id="KW-0368">Histidine biosynthesis</keyword>
<comment type="similarity">
    <text evidence="12">Belongs to the tetrahydrofolate dehydrogenase/cyclohydrolase family.</text>
</comment>
<evidence type="ECO:0000256" key="11">
    <source>
        <dbReference type="ARBA" id="ARBA00023268"/>
    </source>
</evidence>
<dbReference type="FunFam" id="3.40.50.10860:FF:000005">
    <property type="entry name" value="C-1-tetrahydrofolate synthase, cytoplasmic, putative"/>
    <property type="match status" value="1"/>
</dbReference>
<evidence type="ECO:0000259" key="13">
    <source>
        <dbReference type="Pfam" id="PF00763"/>
    </source>
</evidence>
<evidence type="ECO:0000256" key="7">
    <source>
        <dbReference type="ARBA" id="ARBA00022857"/>
    </source>
</evidence>
<proteinExistence type="inferred from homology"/>
<dbReference type="Proteomes" id="UP000563820">
    <property type="component" value="Unassembled WGS sequence"/>
</dbReference>
<dbReference type="UniPathway" id="UPA00193"/>
<keyword evidence="10 12" id="KW-0486">Methionine biosynthesis</keyword>
<dbReference type="SUPFAM" id="SSF51735">
    <property type="entry name" value="NAD(P)-binding Rossmann-fold domains"/>
    <property type="match status" value="1"/>
</dbReference>
<protein>
    <recommendedName>
        <fullName evidence="12">Bifunctional protein FolD</fullName>
    </recommendedName>
    <domain>
        <recommendedName>
            <fullName evidence="12">Methylenetetrahydrofolate dehydrogenase</fullName>
            <ecNumber evidence="12">1.5.1.5</ecNumber>
        </recommendedName>
    </domain>
    <domain>
        <recommendedName>
            <fullName evidence="12">Methenyltetrahydrofolate cyclohydrolase</fullName>
            <ecNumber evidence="12">3.5.4.9</ecNumber>
        </recommendedName>
    </domain>
</protein>